<dbReference type="KEGG" id="llu:AKJ09_04268"/>
<name>A0A0K1PWU1_9BACT</name>
<dbReference type="RefSeq" id="WP_146648711.1">
    <property type="nucleotide sequence ID" value="NZ_CP012333.1"/>
</dbReference>
<gene>
    <name evidence="2" type="ORF">AKJ09_04268</name>
</gene>
<proteinExistence type="predicted"/>
<evidence type="ECO:0000256" key="1">
    <source>
        <dbReference type="SAM" id="MobiDB-lite"/>
    </source>
</evidence>
<reference evidence="2 3" key="1">
    <citation type="submission" date="2015-08" db="EMBL/GenBank/DDBJ databases">
        <authorList>
            <person name="Babu N.S."/>
            <person name="Beckwith C.J."/>
            <person name="Beseler K.G."/>
            <person name="Brison A."/>
            <person name="Carone J.V."/>
            <person name="Caskin T.P."/>
            <person name="Diamond M."/>
            <person name="Durham M.E."/>
            <person name="Foxe J.M."/>
            <person name="Go M."/>
            <person name="Henderson B.A."/>
            <person name="Jones I.B."/>
            <person name="McGettigan J.A."/>
            <person name="Micheletti S.J."/>
            <person name="Nasrallah M.E."/>
            <person name="Ortiz D."/>
            <person name="Piller C.R."/>
            <person name="Privatt S.R."/>
            <person name="Schneider S.L."/>
            <person name="Sharp S."/>
            <person name="Smith T.C."/>
            <person name="Stanton J.D."/>
            <person name="Ullery H.E."/>
            <person name="Wilson R.J."/>
            <person name="Serrano M.G."/>
            <person name="Buck G."/>
            <person name="Lee V."/>
            <person name="Wang Y."/>
            <person name="Carvalho R."/>
            <person name="Voegtly L."/>
            <person name="Shi R."/>
            <person name="Duckworth R."/>
            <person name="Johnson A."/>
            <person name="Loviza R."/>
            <person name="Walstead R."/>
            <person name="Shah Z."/>
            <person name="Kiflezghi M."/>
            <person name="Wade K."/>
            <person name="Ball S.L."/>
            <person name="Bradley K.W."/>
            <person name="Asai D.J."/>
            <person name="Bowman C.A."/>
            <person name="Russell D.A."/>
            <person name="Pope W.H."/>
            <person name="Jacobs-Sera D."/>
            <person name="Hendrix R.W."/>
            <person name="Hatfull G.F."/>
        </authorList>
    </citation>
    <scope>NUCLEOTIDE SEQUENCE [LARGE SCALE GENOMIC DNA]</scope>
    <source>
        <strain evidence="2 3">DSM 27648</strain>
    </source>
</reference>
<dbReference type="EMBL" id="CP012333">
    <property type="protein sequence ID" value="AKU97604.1"/>
    <property type="molecule type" value="Genomic_DNA"/>
</dbReference>
<protein>
    <submittedName>
        <fullName evidence="2">Uncharacterized protein</fullName>
    </submittedName>
</protein>
<feature type="region of interest" description="Disordered" evidence="1">
    <location>
        <begin position="24"/>
        <end position="43"/>
    </location>
</feature>
<dbReference type="Proteomes" id="UP000064967">
    <property type="component" value="Chromosome"/>
</dbReference>
<accession>A0A0K1PWU1</accession>
<evidence type="ECO:0000313" key="3">
    <source>
        <dbReference type="Proteomes" id="UP000064967"/>
    </source>
</evidence>
<sequence length="146" mass="15309">MGCKARETAIAPKKVVAGTFEGLSLRQPGKQDDPRGASGTTLRVNADLGEATVVSPAGSTLRRKLVRISEAEQPVDCLGGHTMWRLEAFSMGDEPLEIGGVTFQKPVLRADCVGAAVDVVERAAQGANGAWPNEKLAYFGPSGSTK</sequence>
<dbReference type="STRING" id="1391654.AKJ09_04268"/>
<dbReference type="AlphaFoldDB" id="A0A0K1PWU1"/>
<evidence type="ECO:0000313" key="2">
    <source>
        <dbReference type="EMBL" id="AKU97604.1"/>
    </source>
</evidence>
<organism evidence="2 3">
    <name type="scientific">Labilithrix luteola</name>
    <dbReference type="NCBI Taxonomy" id="1391654"/>
    <lineage>
        <taxon>Bacteria</taxon>
        <taxon>Pseudomonadati</taxon>
        <taxon>Myxococcota</taxon>
        <taxon>Polyangia</taxon>
        <taxon>Polyangiales</taxon>
        <taxon>Labilitrichaceae</taxon>
        <taxon>Labilithrix</taxon>
    </lineage>
</organism>
<keyword evidence="3" id="KW-1185">Reference proteome</keyword>